<feature type="region of interest" description="Disordered" evidence="1">
    <location>
        <begin position="42"/>
        <end position="76"/>
    </location>
</feature>
<proteinExistence type="predicted"/>
<feature type="non-terminal residue" evidence="2">
    <location>
        <position position="1"/>
    </location>
</feature>
<evidence type="ECO:0000256" key="1">
    <source>
        <dbReference type="SAM" id="MobiDB-lite"/>
    </source>
</evidence>
<name>A0A1D1Y0D7_9ARAE</name>
<feature type="region of interest" description="Disordered" evidence="1">
    <location>
        <begin position="301"/>
        <end position="336"/>
    </location>
</feature>
<reference evidence="2" key="1">
    <citation type="submission" date="2015-07" db="EMBL/GenBank/DDBJ databases">
        <title>Transcriptome Assembly of Anthurium amnicola.</title>
        <authorList>
            <person name="Suzuki J."/>
        </authorList>
    </citation>
    <scope>NUCLEOTIDE SEQUENCE</scope>
</reference>
<sequence length="336" mass="36454">TKLAWYTYMRVPNRPQGPVSSGGVGVTLHYYMERPLRHLNAADGRDQESSVRVAVGKRKQQKGGRDRAGVHADDGSNRGLKDERILGLVFASLNWDPHVVSVAACVSRRVSALARRVLWRDLCLARAPRMVSALAGGAGSRTATGGGWQALAKLLFFCCGCTPSRHFRAGRPSPGHFVGASRFSKTSGRSFLPRCCWGDLLFVSDPCEHAAGADHDVGAYRGVFGGFVRSRTRACLVARRAELEACVRCPYCGARVWSMTAARMVPRSASRRLGAQNGGLEYFVCVNGHLHGNCCLAHLSTSSEDDDGTDDDDAACWKDEDDSEDDSDVVRGHVAR</sequence>
<dbReference type="PANTHER" id="PTHR31348:SF3">
    <property type="entry name" value="EID1-LIKE F-BOX PROTEIN 3"/>
    <property type="match status" value="1"/>
</dbReference>
<protein>
    <submittedName>
        <fullName evidence="2">EID1-like F-box protein 3</fullName>
    </submittedName>
</protein>
<evidence type="ECO:0000313" key="2">
    <source>
        <dbReference type="EMBL" id="JAT48119.1"/>
    </source>
</evidence>
<feature type="compositionally biased region" description="Acidic residues" evidence="1">
    <location>
        <begin position="303"/>
        <end position="327"/>
    </location>
</feature>
<dbReference type="AlphaFoldDB" id="A0A1D1Y0D7"/>
<dbReference type="PANTHER" id="PTHR31348">
    <property type="entry name" value="EID1-LIKE F-BOX PROTEIN 2-RELATED"/>
    <property type="match status" value="1"/>
</dbReference>
<feature type="compositionally biased region" description="Basic and acidic residues" evidence="1">
    <location>
        <begin position="63"/>
        <end position="76"/>
    </location>
</feature>
<organism evidence="2">
    <name type="scientific">Anthurium amnicola</name>
    <dbReference type="NCBI Taxonomy" id="1678845"/>
    <lineage>
        <taxon>Eukaryota</taxon>
        <taxon>Viridiplantae</taxon>
        <taxon>Streptophyta</taxon>
        <taxon>Embryophyta</taxon>
        <taxon>Tracheophyta</taxon>
        <taxon>Spermatophyta</taxon>
        <taxon>Magnoliopsida</taxon>
        <taxon>Liliopsida</taxon>
        <taxon>Araceae</taxon>
        <taxon>Pothoideae</taxon>
        <taxon>Potheae</taxon>
        <taxon>Anthurium</taxon>
    </lineage>
</organism>
<dbReference type="EMBL" id="GDJX01019817">
    <property type="protein sequence ID" value="JAT48119.1"/>
    <property type="molecule type" value="Transcribed_RNA"/>
</dbReference>
<dbReference type="InterPro" id="IPR040267">
    <property type="entry name" value="EID1-like"/>
</dbReference>
<accession>A0A1D1Y0D7</accession>
<gene>
    <name evidence="2" type="primary">EDL3_1</name>
    <name evidence="2" type="ORF">g.25744</name>
</gene>